<dbReference type="SUPFAM" id="SSF52242">
    <property type="entry name" value="Cobalamin (vitamin B12)-binding domain"/>
    <property type="match status" value="1"/>
</dbReference>
<accession>A0ABU2NVT8</accession>
<gene>
    <name evidence="7" type="ORF">RM572_20305</name>
</gene>
<name>A0ABU2NVT8_9ACTN</name>
<organism evidence="7 8">
    <name type="scientific">Streptomyces hazeniae</name>
    <dbReference type="NCBI Taxonomy" id="3075538"/>
    <lineage>
        <taxon>Bacteria</taxon>
        <taxon>Bacillati</taxon>
        <taxon>Actinomycetota</taxon>
        <taxon>Actinomycetes</taxon>
        <taxon>Kitasatosporales</taxon>
        <taxon>Streptomycetaceae</taxon>
        <taxon>Streptomyces</taxon>
    </lineage>
</organism>
<dbReference type="PROSITE" id="PS51332">
    <property type="entry name" value="B12_BINDING"/>
    <property type="match status" value="1"/>
</dbReference>
<dbReference type="Gene3D" id="3.40.50.280">
    <property type="entry name" value="Cobalamin-binding domain"/>
    <property type="match status" value="1"/>
</dbReference>
<keyword evidence="2" id="KW-0846">Cobalamin</keyword>
<evidence type="ECO:0000256" key="5">
    <source>
        <dbReference type="ARBA" id="ARBA00023285"/>
    </source>
</evidence>
<sequence>MTARGRTAQGPTAQPHTVHESLAAGHTTRRRVVLAKAGLDGHDVGVNLVARALVDAGYEVIYLGKRVSTDHIVGTAIDEDADCIGLSCLSGGLGHFARRVVERLAEEGVDIPVIAGGIDEPSEVEQMLASGVRSYLGPGAAREDVVEAVRSALA</sequence>
<evidence type="ECO:0000313" key="7">
    <source>
        <dbReference type="EMBL" id="MDT0381101.1"/>
    </source>
</evidence>
<dbReference type="RefSeq" id="WP_311674797.1">
    <property type="nucleotide sequence ID" value="NZ_JAVREQ010000019.1"/>
</dbReference>
<dbReference type="EMBL" id="JAVREQ010000019">
    <property type="protein sequence ID" value="MDT0381101.1"/>
    <property type="molecule type" value="Genomic_DNA"/>
</dbReference>
<dbReference type="InterPro" id="IPR036724">
    <property type="entry name" value="Cobalamin-bd_sf"/>
</dbReference>
<evidence type="ECO:0000256" key="3">
    <source>
        <dbReference type="ARBA" id="ARBA00022723"/>
    </source>
</evidence>
<keyword evidence="5" id="KW-0170">Cobalt</keyword>
<evidence type="ECO:0000313" key="8">
    <source>
        <dbReference type="Proteomes" id="UP001183414"/>
    </source>
</evidence>
<feature type="domain" description="B12-binding" evidence="6">
    <location>
        <begin position="29"/>
        <end position="154"/>
    </location>
</feature>
<keyword evidence="3" id="KW-0479">Metal-binding</keyword>
<dbReference type="Proteomes" id="UP001183414">
    <property type="component" value="Unassembled WGS sequence"/>
</dbReference>
<evidence type="ECO:0000256" key="4">
    <source>
        <dbReference type="ARBA" id="ARBA00023235"/>
    </source>
</evidence>
<comment type="cofactor">
    <cofactor evidence="1">
        <name>adenosylcob(III)alamin</name>
        <dbReference type="ChEBI" id="CHEBI:18408"/>
    </cofactor>
</comment>
<proteinExistence type="predicted"/>
<evidence type="ECO:0000256" key="1">
    <source>
        <dbReference type="ARBA" id="ARBA00001922"/>
    </source>
</evidence>
<dbReference type="Pfam" id="PF02310">
    <property type="entry name" value="B12-binding"/>
    <property type="match status" value="1"/>
</dbReference>
<dbReference type="NCBIfam" id="TIGR00640">
    <property type="entry name" value="acid_CoA_mut_C"/>
    <property type="match status" value="1"/>
</dbReference>
<dbReference type="InterPro" id="IPR006159">
    <property type="entry name" value="Acid_CoA_mut_C"/>
</dbReference>
<protein>
    <submittedName>
        <fullName evidence="7">Cobalamin-dependent protein</fullName>
    </submittedName>
</protein>
<reference evidence="8" key="1">
    <citation type="submission" date="2023-07" db="EMBL/GenBank/DDBJ databases">
        <title>30 novel species of actinomycetes from the DSMZ collection.</title>
        <authorList>
            <person name="Nouioui I."/>
        </authorList>
    </citation>
    <scope>NUCLEOTIDE SEQUENCE [LARGE SCALE GENOMIC DNA]</scope>
    <source>
        <strain evidence="8">DSM 42041</strain>
    </source>
</reference>
<dbReference type="PANTHER" id="PTHR48101:SF1">
    <property type="entry name" value="METHYLMALONYL-COA MUTASE, LARGE SUBUNIT"/>
    <property type="match status" value="1"/>
</dbReference>
<evidence type="ECO:0000259" key="6">
    <source>
        <dbReference type="PROSITE" id="PS51332"/>
    </source>
</evidence>
<dbReference type="InterPro" id="IPR006158">
    <property type="entry name" value="Cobalamin-bd"/>
</dbReference>
<dbReference type="PANTHER" id="PTHR48101">
    <property type="entry name" value="METHYLMALONYL-COA MUTASE, MITOCHONDRIAL-RELATED"/>
    <property type="match status" value="1"/>
</dbReference>
<keyword evidence="8" id="KW-1185">Reference proteome</keyword>
<evidence type="ECO:0000256" key="2">
    <source>
        <dbReference type="ARBA" id="ARBA00022628"/>
    </source>
</evidence>
<keyword evidence="4" id="KW-0413">Isomerase</keyword>
<comment type="caution">
    <text evidence="7">The sequence shown here is derived from an EMBL/GenBank/DDBJ whole genome shotgun (WGS) entry which is preliminary data.</text>
</comment>